<keyword evidence="2" id="KW-0378">Hydrolase</keyword>
<evidence type="ECO:0000256" key="2">
    <source>
        <dbReference type="ARBA" id="ARBA00022801"/>
    </source>
</evidence>
<evidence type="ECO:0000256" key="1">
    <source>
        <dbReference type="ARBA" id="ARBA00022722"/>
    </source>
</evidence>
<dbReference type="AlphaFoldDB" id="A0A922JFG1"/>
<comment type="caution">
    <text evidence="4">The sequence shown here is derived from an EMBL/GenBank/DDBJ whole genome shotgun (WGS) entry which is preliminary data.</text>
</comment>
<evidence type="ECO:0000313" key="5">
    <source>
        <dbReference type="Proteomes" id="UP000811246"/>
    </source>
</evidence>
<dbReference type="GO" id="GO:0005737">
    <property type="term" value="C:cytoplasm"/>
    <property type="evidence" value="ECO:0007669"/>
    <property type="project" value="TreeGrafter"/>
</dbReference>
<accession>A0A922JFG1</accession>
<gene>
    <name evidence="4" type="ORF">I3842_07G031300</name>
</gene>
<dbReference type="InterPro" id="IPR051132">
    <property type="entry name" value="3-5_Exonuclease_domain"/>
</dbReference>
<evidence type="ECO:0000313" key="4">
    <source>
        <dbReference type="EMBL" id="KAG6702384.1"/>
    </source>
</evidence>
<reference evidence="4" key="1">
    <citation type="submission" date="2021-01" db="EMBL/GenBank/DDBJ databases">
        <authorList>
            <person name="Lovell J.T."/>
            <person name="Bentley N."/>
            <person name="Bhattarai G."/>
            <person name="Jenkins J.W."/>
            <person name="Sreedasyam A."/>
            <person name="Alarcon Y."/>
            <person name="Bock C."/>
            <person name="Boston L."/>
            <person name="Carlson J."/>
            <person name="Cervantes K."/>
            <person name="Clermont K."/>
            <person name="Krom N."/>
            <person name="Kubenka K."/>
            <person name="Mamidi S."/>
            <person name="Mattison C."/>
            <person name="Monteros M."/>
            <person name="Pisani C."/>
            <person name="Plott C."/>
            <person name="Rajasekar S."/>
            <person name="Rhein H.S."/>
            <person name="Rohla C."/>
            <person name="Song M."/>
            <person name="Hilaire R.S."/>
            <person name="Shu S."/>
            <person name="Wells L."/>
            <person name="Wang X."/>
            <person name="Webber J."/>
            <person name="Heerema R.J."/>
            <person name="Klein P."/>
            <person name="Conner P."/>
            <person name="Grauke L."/>
            <person name="Grimwood J."/>
            <person name="Schmutz J."/>
            <person name="Randall J.J."/>
        </authorList>
    </citation>
    <scope>NUCLEOTIDE SEQUENCE</scope>
    <source>
        <tissue evidence="4">Leaf</tissue>
    </source>
</reference>
<protein>
    <recommendedName>
        <fullName evidence="3">3'-5' exonuclease domain-containing protein</fullName>
    </recommendedName>
</protein>
<dbReference type="Proteomes" id="UP000811246">
    <property type="component" value="Chromosome 7"/>
</dbReference>
<dbReference type="GO" id="GO:0008408">
    <property type="term" value="F:3'-5' exonuclease activity"/>
    <property type="evidence" value="ECO:0007669"/>
    <property type="project" value="InterPro"/>
</dbReference>
<dbReference type="PANTHER" id="PTHR13620">
    <property type="entry name" value="3-5 EXONUCLEASE"/>
    <property type="match status" value="1"/>
</dbReference>
<dbReference type="InterPro" id="IPR002562">
    <property type="entry name" value="3'-5'_exonuclease_dom"/>
</dbReference>
<dbReference type="GO" id="GO:0006139">
    <property type="term" value="P:nucleobase-containing compound metabolic process"/>
    <property type="evidence" value="ECO:0007669"/>
    <property type="project" value="InterPro"/>
</dbReference>
<sequence>MIPVSVLSKMCMYEIEIQGVDVKASVVDRGVLVDAHIAELRSALEKPFVNPLVTFDIKCIPNYNGAALLILCVGTRCLIVQLHCIDSFPESIKKFLSDENVCFVGMGVKNKVKKILLWPQMENCKTGVELGHLAARVLKKPKIDGSSAGLVELASEVGLHIHEEPKSASFSDWSARVFSHEQVKYAIHDACTCYMIADYLLNLL</sequence>
<dbReference type="GO" id="GO:0005634">
    <property type="term" value="C:nucleus"/>
    <property type="evidence" value="ECO:0007669"/>
    <property type="project" value="TreeGrafter"/>
</dbReference>
<proteinExistence type="predicted"/>
<dbReference type="GO" id="GO:0003676">
    <property type="term" value="F:nucleic acid binding"/>
    <property type="evidence" value="ECO:0007669"/>
    <property type="project" value="InterPro"/>
</dbReference>
<organism evidence="4 5">
    <name type="scientific">Carya illinoinensis</name>
    <name type="common">Pecan</name>
    <dbReference type="NCBI Taxonomy" id="32201"/>
    <lineage>
        <taxon>Eukaryota</taxon>
        <taxon>Viridiplantae</taxon>
        <taxon>Streptophyta</taxon>
        <taxon>Embryophyta</taxon>
        <taxon>Tracheophyta</taxon>
        <taxon>Spermatophyta</taxon>
        <taxon>Magnoliopsida</taxon>
        <taxon>eudicotyledons</taxon>
        <taxon>Gunneridae</taxon>
        <taxon>Pentapetalae</taxon>
        <taxon>rosids</taxon>
        <taxon>fabids</taxon>
        <taxon>Fagales</taxon>
        <taxon>Juglandaceae</taxon>
        <taxon>Carya</taxon>
    </lineage>
</organism>
<dbReference type="Pfam" id="PF01612">
    <property type="entry name" value="DNA_pol_A_exo1"/>
    <property type="match status" value="1"/>
</dbReference>
<feature type="domain" description="3'-5' exonuclease" evidence="3">
    <location>
        <begin position="62"/>
        <end position="203"/>
    </location>
</feature>
<evidence type="ECO:0000259" key="3">
    <source>
        <dbReference type="Pfam" id="PF01612"/>
    </source>
</evidence>
<name>A0A922JFG1_CARIL</name>
<dbReference type="EMBL" id="CM031831">
    <property type="protein sequence ID" value="KAG6702384.1"/>
    <property type="molecule type" value="Genomic_DNA"/>
</dbReference>
<keyword evidence="1" id="KW-0540">Nuclease</keyword>
<dbReference type="PANTHER" id="PTHR13620:SF121">
    <property type="entry name" value="EMB|CAB82946.1-RELATED"/>
    <property type="match status" value="1"/>
</dbReference>